<dbReference type="Gene3D" id="3.90.180.10">
    <property type="entry name" value="Medium-chain alcohol dehydrogenases, catalytic domain"/>
    <property type="match status" value="1"/>
</dbReference>
<accession>A0ABQ9NL79</accession>
<evidence type="ECO:0000256" key="1">
    <source>
        <dbReference type="ARBA" id="ARBA00001947"/>
    </source>
</evidence>
<evidence type="ECO:0000313" key="9">
    <source>
        <dbReference type="Proteomes" id="UP001172684"/>
    </source>
</evidence>
<dbReference type="InterPro" id="IPR002328">
    <property type="entry name" value="ADH_Zn_CS"/>
</dbReference>
<dbReference type="PANTHER" id="PTHR43350">
    <property type="entry name" value="NAD-DEPENDENT ALCOHOL DEHYDROGENASE"/>
    <property type="match status" value="1"/>
</dbReference>
<dbReference type="InterPro" id="IPR020843">
    <property type="entry name" value="ER"/>
</dbReference>
<dbReference type="Proteomes" id="UP001172684">
    <property type="component" value="Unassembled WGS sequence"/>
</dbReference>
<evidence type="ECO:0000313" key="8">
    <source>
        <dbReference type="EMBL" id="KAJ9660834.1"/>
    </source>
</evidence>
<proteinExistence type="inferred from homology"/>
<dbReference type="PROSITE" id="PS00059">
    <property type="entry name" value="ADH_ZINC"/>
    <property type="match status" value="1"/>
</dbReference>
<reference evidence="8" key="1">
    <citation type="submission" date="2022-10" db="EMBL/GenBank/DDBJ databases">
        <title>Culturing micro-colonial fungi from biological soil crusts in the Mojave desert and describing Neophaeococcomyces mojavensis, and introducing the new genera and species Taxawa tesnikishii.</title>
        <authorList>
            <person name="Kurbessoian T."/>
            <person name="Stajich J.E."/>
        </authorList>
    </citation>
    <scope>NUCLEOTIDE SEQUENCE</scope>
    <source>
        <strain evidence="8">TK_1</strain>
    </source>
</reference>
<protein>
    <recommendedName>
        <fullName evidence="7">Enoyl reductase (ER) domain-containing protein</fullName>
    </recommendedName>
</protein>
<evidence type="ECO:0000256" key="6">
    <source>
        <dbReference type="RuleBase" id="RU361277"/>
    </source>
</evidence>
<name>A0ABQ9NL79_9PEZI</name>
<dbReference type="SUPFAM" id="SSF50129">
    <property type="entry name" value="GroES-like"/>
    <property type="match status" value="1"/>
</dbReference>
<dbReference type="InterPro" id="IPR013149">
    <property type="entry name" value="ADH-like_C"/>
</dbReference>
<evidence type="ECO:0000256" key="3">
    <source>
        <dbReference type="ARBA" id="ARBA00022723"/>
    </source>
</evidence>
<dbReference type="Gene3D" id="3.40.50.720">
    <property type="entry name" value="NAD(P)-binding Rossmann-like Domain"/>
    <property type="match status" value="1"/>
</dbReference>
<dbReference type="CDD" id="cd08278">
    <property type="entry name" value="benzyl_alcohol_DH"/>
    <property type="match status" value="1"/>
</dbReference>
<keyword evidence="9" id="KW-1185">Reference proteome</keyword>
<feature type="domain" description="Enoyl reductase (ER)" evidence="7">
    <location>
        <begin position="19"/>
        <end position="387"/>
    </location>
</feature>
<keyword evidence="5" id="KW-0560">Oxidoreductase</keyword>
<evidence type="ECO:0000256" key="4">
    <source>
        <dbReference type="ARBA" id="ARBA00022833"/>
    </source>
</evidence>
<keyword evidence="4 6" id="KW-0862">Zinc</keyword>
<dbReference type="Pfam" id="PF00107">
    <property type="entry name" value="ADH_zinc_N"/>
    <property type="match status" value="1"/>
</dbReference>
<comment type="similarity">
    <text evidence="2 6">Belongs to the zinc-containing alcohol dehydrogenase family.</text>
</comment>
<dbReference type="SUPFAM" id="SSF51735">
    <property type="entry name" value="NAD(P)-binding Rossmann-fold domains"/>
    <property type="match status" value="1"/>
</dbReference>
<evidence type="ECO:0000256" key="2">
    <source>
        <dbReference type="ARBA" id="ARBA00008072"/>
    </source>
</evidence>
<gene>
    <name evidence="8" type="ORF">H2201_006726</name>
</gene>
<comment type="caution">
    <text evidence="8">The sequence shown here is derived from an EMBL/GenBank/DDBJ whole genome shotgun (WGS) entry which is preliminary data.</text>
</comment>
<dbReference type="PANTHER" id="PTHR43350:SF2">
    <property type="entry name" value="GROES-LIKE ZINC-BINDING ALCOHOL DEHYDROGENASE FAMILY PROTEIN"/>
    <property type="match status" value="1"/>
</dbReference>
<keyword evidence="3 6" id="KW-0479">Metal-binding</keyword>
<evidence type="ECO:0000259" key="7">
    <source>
        <dbReference type="SMART" id="SM00829"/>
    </source>
</evidence>
<dbReference type="InterPro" id="IPR013154">
    <property type="entry name" value="ADH-like_N"/>
</dbReference>
<dbReference type="EMBL" id="JAPDRL010000062">
    <property type="protein sequence ID" value="KAJ9660834.1"/>
    <property type="molecule type" value="Genomic_DNA"/>
</dbReference>
<evidence type="ECO:0000256" key="5">
    <source>
        <dbReference type="ARBA" id="ARBA00023002"/>
    </source>
</evidence>
<organism evidence="8 9">
    <name type="scientific">Coniosporium apollinis</name>
    <dbReference type="NCBI Taxonomy" id="61459"/>
    <lineage>
        <taxon>Eukaryota</taxon>
        <taxon>Fungi</taxon>
        <taxon>Dikarya</taxon>
        <taxon>Ascomycota</taxon>
        <taxon>Pezizomycotina</taxon>
        <taxon>Dothideomycetes</taxon>
        <taxon>Dothideomycetes incertae sedis</taxon>
        <taxon>Coniosporium</taxon>
    </lineage>
</organism>
<sequence length="389" mass="41510">MAHAASAEPMTGRAIVCHGPVRDGKWKIENVRLRPINENELVVKIVASGICHTDLVVADAEEGFGVFYPSIKGHEGAGYVQQIGSKVTVAQPGDPVLLSFTFCATCALCTSGHPAHCIKFNEINIFGGEDKDFSLVSSDTDAEPQISGGFFGQSSFASMSVVSERSVVNVKGLLNDDELKMFAPLGCGIQTGSGSIVNVAAATPEDTVAIIGVGGVGMSAVMAAKMRGCRTIIAIDRVESRLELAKQLGATNAINTATMASLDEVVPAVTELTEGMGSSITVDTTGFLPLIQKSIDFTRPRGKILQIGVAPMDGKLEIPAMLFMVTGKQYIGVIEGDVVPSKYVPEMIRWYREGIFPVDRIVKFFKAEEFEKAIHEMHTGGTVKPVIVW</sequence>
<dbReference type="SMART" id="SM00829">
    <property type="entry name" value="PKS_ER"/>
    <property type="match status" value="1"/>
</dbReference>
<dbReference type="Pfam" id="PF08240">
    <property type="entry name" value="ADH_N"/>
    <property type="match status" value="1"/>
</dbReference>
<comment type="cofactor">
    <cofactor evidence="1 6">
        <name>Zn(2+)</name>
        <dbReference type="ChEBI" id="CHEBI:29105"/>
    </cofactor>
</comment>
<dbReference type="InterPro" id="IPR036291">
    <property type="entry name" value="NAD(P)-bd_dom_sf"/>
</dbReference>
<dbReference type="InterPro" id="IPR011032">
    <property type="entry name" value="GroES-like_sf"/>
</dbReference>